<proteinExistence type="predicted"/>
<comment type="caution">
    <text evidence="2">The sequence shown here is derived from an EMBL/GenBank/DDBJ whole genome shotgun (WGS) entry which is preliminary data.</text>
</comment>
<evidence type="ECO:0000313" key="3">
    <source>
        <dbReference type="Proteomes" id="UP000838324"/>
    </source>
</evidence>
<sequence length="146" mass="16509">MVELIDFLLEAKKATYAGEGPELSPSRPSSHDLEFTRGNLRYIDTYLGSEKFAGEEALWENDKPLWAMNYAGRVTVEGFSGDFLKEALLHVPADRPFRGPEHYSDGHFTYTCTVNGDFGWFSGIEEIRAGGMKVYECMFHGGWIKQ</sequence>
<accession>A0ABN8GGZ2</accession>
<feature type="domain" description="DUF5680" evidence="1">
    <location>
        <begin position="44"/>
        <end position="144"/>
    </location>
</feature>
<dbReference type="EMBL" id="CAKMMG010000003">
    <property type="protein sequence ID" value="CAH1207428.1"/>
    <property type="molecule type" value="Genomic_DNA"/>
</dbReference>
<evidence type="ECO:0000313" key="2">
    <source>
        <dbReference type="EMBL" id="CAH1207428.1"/>
    </source>
</evidence>
<name>A0ABN8GGZ2_9BACL</name>
<keyword evidence="3" id="KW-1185">Reference proteome</keyword>
<dbReference type="Proteomes" id="UP000838324">
    <property type="component" value="Unassembled WGS sequence"/>
</dbReference>
<protein>
    <recommendedName>
        <fullName evidence="1">DUF5680 domain-containing protein</fullName>
    </recommendedName>
</protein>
<dbReference type="Pfam" id="PF18931">
    <property type="entry name" value="DUF5680"/>
    <property type="match status" value="1"/>
</dbReference>
<organism evidence="2 3">
    <name type="scientific">Paenibacillus auburnensis</name>
    <dbReference type="NCBI Taxonomy" id="2905649"/>
    <lineage>
        <taxon>Bacteria</taxon>
        <taxon>Bacillati</taxon>
        <taxon>Bacillota</taxon>
        <taxon>Bacilli</taxon>
        <taxon>Bacillales</taxon>
        <taxon>Paenibacillaceae</taxon>
        <taxon>Paenibacillus</taxon>
    </lineage>
</organism>
<dbReference type="InterPro" id="IPR043735">
    <property type="entry name" value="DUF5680"/>
</dbReference>
<reference evidence="2" key="1">
    <citation type="submission" date="2022-01" db="EMBL/GenBank/DDBJ databases">
        <authorList>
            <person name="Criscuolo A."/>
        </authorList>
    </citation>
    <scope>NUCLEOTIDE SEQUENCE</scope>
    <source>
        <strain evidence="2">CIP111892</strain>
    </source>
</reference>
<evidence type="ECO:0000259" key="1">
    <source>
        <dbReference type="Pfam" id="PF18931"/>
    </source>
</evidence>
<gene>
    <name evidence="2" type="ORF">PAECIP111892_02890</name>
</gene>